<dbReference type="EMBL" id="GBRH01225741">
    <property type="protein sequence ID" value="JAD72154.1"/>
    <property type="molecule type" value="Transcribed_RNA"/>
</dbReference>
<accession>A0A0A9C7B7</accession>
<organism evidence="1">
    <name type="scientific">Arundo donax</name>
    <name type="common">Giant reed</name>
    <name type="synonym">Donax arundinaceus</name>
    <dbReference type="NCBI Taxonomy" id="35708"/>
    <lineage>
        <taxon>Eukaryota</taxon>
        <taxon>Viridiplantae</taxon>
        <taxon>Streptophyta</taxon>
        <taxon>Embryophyta</taxon>
        <taxon>Tracheophyta</taxon>
        <taxon>Spermatophyta</taxon>
        <taxon>Magnoliopsida</taxon>
        <taxon>Liliopsida</taxon>
        <taxon>Poales</taxon>
        <taxon>Poaceae</taxon>
        <taxon>PACMAD clade</taxon>
        <taxon>Arundinoideae</taxon>
        <taxon>Arundineae</taxon>
        <taxon>Arundo</taxon>
    </lineage>
</organism>
<reference evidence="1" key="1">
    <citation type="submission" date="2014-09" db="EMBL/GenBank/DDBJ databases">
        <authorList>
            <person name="Magalhaes I.L.F."/>
            <person name="Oliveira U."/>
            <person name="Santos F.R."/>
            <person name="Vidigal T.H.D.A."/>
            <person name="Brescovit A.D."/>
            <person name="Santos A.J."/>
        </authorList>
    </citation>
    <scope>NUCLEOTIDE SEQUENCE</scope>
    <source>
        <tissue evidence="1">Shoot tissue taken approximately 20 cm above the soil surface</tissue>
    </source>
</reference>
<name>A0A0A9C7B7_ARUDO</name>
<protein>
    <submittedName>
        <fullName evidence="1">Uncharacterized protein</fullName>
    </submittedName>
</protein>
<reference evidence="1" key="2">
    <citation type="journal article" date="2015" name="Data Brief">
        <title>Shoot transcriptome of the giant reed, Arundo donax.</title>
        <authorList>
            <person name="Barrero R.A."/>
            <person name="Guerrero F.D."/>
            <person name="Moolhuijzen P."/>
            <person name="Goolsby J.A."/>
            <person name="Tidwell J."/>
            <person name="Bellgard S.E."/>
            <person name="Bellgard M.I."/>
        </authorList>
    </citation>
    <scope>NUCLEOTIDE SEQUENCE</scope>
    <source>
        <tissue evidence="1">Shoot tissue taken approximately 20 cm above the soil surface</tissue>
    </source>
</reference>
<sequence>MALQVAQRTHQ</sequence>
<evidence type="ECO:0000313" key="1">
    <source>
        <dbReference type="EMBL" id="JAD72154.1"/>
    </source>
</evidence>
<proteinExistence type="predicted"/>